<reference evidence="4" key="2">
    <citation type="journal article" date="2021" name="PeerJ">
        <title>Extensive microbial diversity within the chicken gut microbiome revealed by metagenomics and culture.</title>
        <authorList>
            <person name="Gilroy R."/>
            <person name="Ravi A."/>
            <person name="Getino M."/>
            <person name="Pursley I."/>
            <person name="Horton D.L."/>
            <person name="Alikhan N.F."/>
            <person name="Baker D."/>
            <person name="Gharbi K."/>
            <person name="Hall N."/>
            <person name="Watson M."/>
            <person name="Adriaenssens E.M."/>
            <person name="Foster-Nyarko E."/>
            <person name="Jarju S."/>
            <person name="Secka A."/>
            <person name="Antonio M."/>
            <person name="Oren A."/>
            <person name="Chaudhuri R.R."/>
            <person name="La Ragione R."/>
            <person name="Hildebrand F."/>
            <person name="Pallen M.J."/>
        </authorList>
    </citation>
    <scope>NUCLEOTIDE SEQUENCE</scope>
    <source>
        <strain evidence="4">ChiHjej12B11-29160</strain>
    </source>
</reference>
<feature type="domain" description="Carbohydrate kinase PfkB" evidence="3">
    <location>
        <begin position="22"/>
        <end position="282"/>
    </location>
</feature>
<protein>
    <submittedName>
        <fullName evidence="4">Carbohydrate kinase</fullName>
    </submittedName>
</protein>
<dbReference type="AlphaFoldDB" id="A0A9D1HZ29"/>
<keyword evidence="1" id="KW-0808">Transferase</keyword>
<dbReference type="GO" id="GO:0016301">
    <property type="term" value="F:kinase activity"/>
    <property type="evidence" value="ECO:0007669"/>
    <property type="project" value="UniProtKB-KW"/>
</dbReference>
<dbReference type="Gene3D" id="3.40.1190.20">
    <property type="match status" value="1"/>
</dbReference>
<dbReference type="PANTHER" id="PTHR10584:SF166">
    <property type="entry name" value="RIBOKINASE"/>
    <property type="match status" value="1"/>
</dbReference>
<evidence type="ECO:0000313" key="4">
    <source>
        <dbReference type="EMBL" id="HIU24732.1"/>
    </source>
</evidence>
<dbReference type="PANTHER" id="PTHR10584">
    <property type="entry name" value="SUGAR KINASE"/>
    <property type="match status" value="1"/>
</dbReference>
<evidence type="ECO:0000256" key="1">
    <source>
        <dbReference type="ARBA" id="ARBA00022679"/>
    </source>
</evidence>
<dbReference type="Pfam" id="PF00294">
    <property type="entry name" value="PfkB"/>
    <property type="match status" value="1"/>
</dbReference>
<dbReference type="InterPro" id="IPR002173">
    <property type="entry name" value="Carboh/pur_kinase_PfkB_CS"/>
</dbReference>
<evidence type="ECO:0000313" key="5">
    <source>
        <dbReference type="Proteomes" id="UP000824078"/>
    </source>
</evidence>
<keyword evidence="2 4" id="KW-0418">Kinase</keyword>
<reference evidence="4" key="1">
    <citation type="submission" date="2020-10" db="EMBL/GenBank/DDBJ databases">
        <authorList>
            <person name="Gilroy R."/>
        </authorList>
    </citation>
    <scope>NUCLEOTIDE SEQUENCE</scope>
    <source>
        <strain evidence="4">ChiHjej12B11-29160</strain>
    </source>
</reference>
<gene>
    <name evidence="4" type="ORF">IAD17_07400</name>
</gene>
<name>A0A9D1HZ29_9ACTN</name>
<dbReference type="InterPro" id="IPR029056">
    <property type="entry name" value="Ribokinase-like"/>
</dbReference>
<accession>A0A9D1HZ29</accession>
<organism evidence="4 5">
    <name type="scientific">Candidatus Coprovicinus avistercoris</name>
    <dbReference type="NCBI Taxonomy" id="2840754"/>
    <lineage>
        <taxon>Bacteria</taxon>
        <taxon>Bacillati</taxon>
        <taxon>Actinomycetota</taxon>
        <taxon>Coriobacteriia</taxon>
        <taxon>Coriobacteriales</taxon>
        <taxon>Coriobacteriaceae</taxon>
        <taxon>Coriobacteriaceae incertae sedis</taxon>
        <taxon>Candidatus Coprovicinus</taxon>
    </lineage>
</organism>
<dbReference type="Proteomes" id="UP000824078">
    <property type="component" value="Unassembled WGS sequence"/>
</dbReference>
<evidence type="ECO:0000259" key="3">
    <source>
        <dbReference type="Pfam" id="PF00294"/>
    </source>
</evidence>
<dbReference type="PROSITE" id="PS00584">
    <property type="entry name" value="PFKB_KINASES_2"/>
    <property type="match status" value="1"/>
</dbReference>
<sequence length="294" mass="31679">MPLDAFDTSCVSVLGFGDNTADVYDHTNTMYPGGNAVNFAVACKRLGVGRSAYMGIFGNDRPGEHIITSLQEDNIELVKCRQVIGPNGACHVALVDGDRVFVSSNEGGIRGESRYVLDRFDLEYVKQFDVVHTGNYCFTERQLPKLASTGVPVSFDFSDDSSDAYIEELAPYVDFAFMSCGALSKQDAEARMRWVAEQGPQVVVATMGSEGSLAFDGERIWHQGIKPVEHLVDTMAAGDTFLSGFVVSWITSTKSGVTGCERMESALDFAASAAAQACSWSGSWGHGVPFSVNA</sequence>
<dbReference type="InterPro" id="IPR011611">
    <property type="entry name" value="PfkB_dom"/>
</dbReference>
<comment type="caution">
    <text evidence="4">The sequence shown here is derived from an EMBL/GenBank/DDBJ whole genome shotgun (WGS) entry which is preliminary data.</text>
</comment>
<evidence type="ECO:0000256" key="2">
    <source>
        <dbReference type="ARBA" id="ARBA00022777"/>
    </source>
</evidence>
<dbReference type="EMBL" id="DVMQ01000018">
    <property type="protein sequence ID" value="HIU24732.1"/>
    <property type="molecule type" value="Genomic_DNA"/>
</dbReference>
<proteinExistence type="predicted"/>
<dbReference type="SUPFAM" id="SSF53613">
    <property type="entry name" value="Ribokinase-like"/>
    <property type="match status" value="1"/>
</dbReference>